<keyword evidence="2" id="KW-1185">Reference proteome</keyword>
<reference evidence="1" key="1">
    <citation type="submission" date="2021-05" db="EMBL/GenBank/DDBJ databases">
        <authorList>
            <person name="Pan Q."/>
            <person name="Jouanno E."/>
            <person name="Zahm M."/>
            <person name="Klopp C."/>
            <person name="Cabau C."/>
            <person name="Louis A."/>
            <person name="Berthelot C."/>
            <person name="Parey E."/>
            <person name="Roest Crollius H."/>
            <person name="Montfort J."/>
            <person name="Robinson-Rechavi M."/>
            <person name="Bouchez O."/>
            <person name="Lampietro C."/>
            <person name="Lopez Roques C."/>
            <person name="Donnadieu C."/>
            <person name="Postlethwait J."/>
            <person name="Bobe J."/>
            <person name="Dillon D."/>
            <person name="Chandos A."/>
            <person name="von Hippel F."/>
            <person name="Guiguen Y."/>
        </authorList>
    </citation>
    <scope>NUCLEOTIDE SEQUENCE</scope>
    <source>
        <strain evidence="1">YG-Jan2019</strain>
    </source>
</reference>
<organism evidence="1 2">
    <name type="scientific">Dallia pectoralis</name>
    <name type="common">Alaska blackfish</name>
    <dbReference type="NCBI Taxonomy" id="75939"/>
    <lineage>
        <taxon>Eukaryota</taxon>
        <taxon>Metazoa</taxon>
        <taxon>Chordata</taxon>
        <taxon>Craniata</taxon>
        <taxon>Vertebrata</taxon>
        <taxon>Euteleostomi</taxon>
        <taxon>Actinopterygii</taxon>
        <taxon>Neopterygii</taxon>
        <taxon>Teleostei</taxon>
        <taxon>Protacanthopterygii</taxon>
        <taxon>Esociformes</taxon>
        <taxon>Umbridae</taxon>
        <taxon>Dallia</taxon>
    </lineage>
</organism>
<proteinExistence type="predicted"/>
<evidence type="ECO:0000313" key="2">
    <source>
        <dbReference type="Proteomes" id="UP001157502"/>
    </source>
</evidence>
<gene>
    <name evidence="1" type="ORF">DPEC_G00245000</name>
</gene>
<dbReference type="Proteomes" id="UP001157502">
    <property type="component" value="Chromosome 21"/>
</dbReference>
<protein>
    <submittedName>
        <fullName evidence="1">Uncharacterized protein</fullName>
    </submittedName>
</protein>
<name>A0ACC2FVW2_DALPE</name>
<dbReference type="EMBL" id="CM055748">
    <property type="protein sequence ID" value="KAJ7995481.1"/>
    <property type="molecule type" value="Genomic_DNA"/>
</dbReference>
<comment type="caution">
    <text evidence="1">The sequence shown here is derived from an EMBL/GenBank/DDBJ whole genome shotgun (WGS) entry which is preliminary data.</text>
</comment>
<evidence type="ECO:0000313" key="1">
    <source>
        <dbReference type="EMBL" id="KAJ7995481.1"/>
    </source>
</evidence>
<accession>A0ACC2FVW2</accession>
<sequence>MHPRNLRKSLRRTSTSTWKPQRPRRQPLPSSRSSGSSRLRRRPTASPSGHLSTCPCSCEDLAGLQCGCLHAIHIL</sequence>